<protein>
    <submittedName>
        <fullName evidence="1">Uncharacterized protein</fullName>
    </submittedName>
</protein>
<dbReference type="Proteomes" id="UP000239685">
    <property type="component" value="Unassembled WGS sequence"/>
</dbReference>
<name>A0A855N5K5_CAMHY</name>
<sequence length="159" mass="19108">MTNKEILKELESKGLKFKVDKTNVGVFKLDGSFVLLPNLAKEPVELFGIMVENMSDFCLEVVKNVGSKEEIEIYENQYNREKRFEQLKNELDKKHSFIRYAKKDEDTEDFFAADCGDHYMLFTKEKSFEQREQYRKELDRLYEARYNDDIYKELWQIVK</sequence>
<accession>A0A855N5K5</accession>
<dbReference type="EMBL" id="NIQP01000014">
    <property type="protein sequence ID" value="PPB70058.1"/>
    <property type="molecule type" value="Genomic_DNA"/>
</dbReference>
<gene>
    <name evidence="1" type="ORF">CDQ78_09290</name>
</gene>
<comment type="caution">
    <text evidence="1">The sequence shown here is derived from an EMBL/GenBank/DDBJ whole genome shotgun (WGS) entry which is preliminary data.</text>
</comment>
<evidence type="ECO:0000313" key="2">
    <source>
        <dbReference type="Proteomes" id="UP000239685"/>
    </source>
</evidence>
<dbReference type="AlphaFoldDB" id="A0A855N5K5"/>
<evidence type="ECO:0000313" key="1">
    <source>
        <dbReference type="EMBL" id="PPB70058.1"/>
    </source>
</evidence>
<reference evidence="1 2" key="1">
    <citation type="submission" date="2017-06" db="EMBL/GenBank/DDBJ databases">
        <title>Updating the genomic taxonomy and epidemiology of Campylobacter hyointestinalis; discovery in New Zealand farmed ruminants.</title>
        <authorList>
            <person name="Wilkinson D.A."/>
            <person name="Fayaz A."/>
            <person name="Biggs P.J."/>
            <person name="Midwinter A.C."/>
        </authorList>
    </citation>
    <scope>NUCLEOTIDE SEQUENCE [LARGE SCALE GENOMIC DNA]</scope>
    <source>
        <strain evidence="1 2">S1614a</strain>
    </source>
</reference>
<organism evidence="1 2">
    <name type="scientific">Campylobacter hyointestinalis subsp. hyointestinalis</name>
    <dbReference type="NCBI Taxonomy" id="91352"/>
    <lineage>
        <taxon>Bacteria</taxon>
        <taxon>Pseudomonadati</taxon>
        <taxon>Campylobacterota</taxon>
        <taxon>Epsilonproteobacteria</taxon>
        <taxon>Campylobacterales</taxon>
        <taxon>Campylobacteraceae</taxon>
        <taxon>Campylobacter</taxon>
    </lineage>
</organism>
<proteinExistence type="predicted"/>
<dbReference type="RefSeq" id="WP_104119609.1">
    <property type="nucleotide sequence ID" value="NZ_NIQI01000001.1"/>
</dbReference>